<dbReference type="EMBL" id="CAJNOC010011584">
    <property type="protein sequence ID" value="CAF1149038.1"/>
    <property type="molecule type" value="Genomic_DNA"/>
</dbReference>
<evidence type="ECO:0000313" key="1">
    <source>
        <dbReference type="EMBL" id="CAF1149038.1"/>
    </source>
</evidence>
<comment type="caution">
    <text evidence="1">The sequence shown here is derived from an EMBL/GenBank/DDBJ whole genome shotgun (WGS) entry which is preliminary data.</text>
</comment>
<sequence>MELSNESWIEKLQLMNILPKENFKLWPTQMSMIKSLDLLKLPDISIGIHVIGNVFKKLKNLNRETAKSMTALDGQVQDKICSIDKALSAMSFHSDEANEVLAQVMQPEVTCTLTFACDQFPKSFNSAWGLTVQCRVHKRKKK</sequence>
<accession>A0A814SKX0</accession>
<reference evidence="1" key="1">
    <citation type="submission" date="2021-02" db="EMBL/GenBank/DDBJ databases">
        <authorList>
            <person name="Nowell W R."/>
        </authorList>
    </citation>
    <scope>NUCLEOTIDE SEQUENCE</scope>
    <source>
        <strain evidence="1">Ploen Becks lab</strain>
    </source>
</reference>
<proteinExistence type="predicted"/>
<keyword evidence="2" id="KW-1185">Reference proteome</keyword>
<dbReference type="Proteomes" id="UP000663879">
    <property type="component" value="Unassembled WGS sequence"/>
</dbReference>
<dbReference type="AlphaFoldDB" id="A0A814SKX0"/>
<protein>
    <submittedName>
        <fullName evidence="1">Uncharacterized protein</fullName>
    </submittedName>
</protein>
<name>A0A814SKX0_9BILA</name>
<organism evidence="1 2">
    <name type="scientific">Brachionus calyciflorus</name>
    <dbReference type="NCBI Taxonomy" id="104777"/>
    <lineage>
        <taxon>Eukaryota</taxon>
        <taxon>Metazoa</taxon>
        <taxon>Spiralia</taxon>
        <taxon>Gnathifera</taxon>
        <taxon>Rotifera</taxon>
        <taxon>Eurotatoria</taxon>
        <taxon>Monogononta</taxon>
        <taxon>Pseudotrocha</taxon>
        <taxon>Ploima</taxon>
        <taxon>Brachionidae</taxon>
        <taxon>Brachionus</taxon>
    </lineage>
</organism>
<gene>
    <name evidence="1" type="ORF">OXX778_LOCUS23213</name>
</gene>
<evidence type="ECO:0000313" key="2">
    <source>
        <dbReference type="Proteomes" id="UP000663879"/>
    </source>
</evidence>